<keyword evidence="2" id="KW-1185">Reference proteome</keyword>
<accession>A0A5E4R284</accession>
<gene>
    <name evidence="1" type="ORF">LSINAPIS_LOCUS13922</name>
</gene>
<organism evidence="1 2">
    <name type="scientific">Leptidea sinapis</name>
    <dbReference type="NCBI Taxonomy" id="189913"/>
    <lineage>
        <taxon>Eukaryota</taxon>
        <taxon>Metazoa</taxon>
        <taxon>Ecdysozoa</taxon>
        <taxon>Arthropoda</taxon>
        <taxon>Hexapoda</taxon>
        <taxon>Insecta</taxon>
        <taxon>Pterygota</taxon>
        <taxon>Neoptera</taxon>
        <taxon>Endopterygota</taxon>
        <taxon>Lepidoptera</taxon>
        <taxon>Glossata</taxon>
        <taxon>Ditrysia</taxon>
        <taxon>Papilionoidea</taxon>
        <taxon>Pieridae</taxon>
        <taxon>Dismorphiinae</taxon>
        <taxon>Leptidea</taxon>
    </lineage>
</organism>
<proteinExistence type="predicted"/>
<dbReference type="AlphaFoldDB" id="A0A5E4R284"/>
<feature type="non-terminal residue" evidence="1">
    <location>
        <position position="73"/>
    </location>
</feature>
<evidence type="ECO:0000313" key="1">
    <source>
        <dbReference type="EMBL" id="VVD04083.1"/>
    </source>
</evidence>
<sequence length="73" mass="8399">MASTVCVSRCRLLSKFEINRGLCLSPIFRDLANSRESWCRRWRPTRRSFFTTVFVQGSKSAPTKLEEKVDGKG</sequence>
<dbReference type="EMBL" id="FZQP02006826">
    <property type="protein sequence ID" value="VVD04083.1"/>
    <property type="molecule type" value="Genomic_DNA"/>
</dbReference>
<reference evidence="1 2" key="1">
    <citation type="submission" date="2017-07" db="EMBL/GenBank/DDBJ databases">
        <authorList>
            <person name="Talla V."/>
            <person name="Backstrom N."/>
        </authorList>
    </citation>
    <scope>NUCLEOTIDE SEQUENCE [LARGE SCALE GENOMIC DNA]</scope>
</reference>
<protein>
    <submittedName>
        <fullName evidence="1">Uncharacterized protein</fullName>
    </submittedName>
</protein>
<evidence type="ECO:0000313" key="2">
    <source>
        <dbReference type="Proteomes" id="UP000324832"/>
    </source>
</evidence>
<name>A0A5E4R284_9NEOP</name>
<dbReference type="Proteomes" id="UP000324832">
    <property type="component" value="Unassembled WGS sequence"/>
</dbReference>